<proteinExistence type="predicted"/>
<dbReference type="InterPro" id="IPR028098">
    <property type="entry name" value="Glyco_trans_4-like_N"/>
</dbReference>
<evidence type="ECO:0000259" key="2">
    <source>
        <dbReference type="Pfam" id="PF00534"/>
    </source>
</evidence>
<evidence type="ECO:0000313" key="4">
    <source>
        <dbReference type="EMBL" id="KAB0269768.1"/>
    </source>
</evidence>
<dbReference type="InterPro" id="IPR001296">
    <property type="entry name" value="Glyco_trans_1"/>
</dbReference>
<evidence type="ECO:0000259" key="3">
    <source>
        <dbReference type="Pfam" id="PF13439"/>
    </source>
</evidence>
<keyword evidence="5" id="KW-1185">Reference proteome</keyword>
<gene>
    <name evidence="4" type="ORF">FEZ63_00420</name>
</gene>
<dbReference type="RefSeq" id="WP_150941661.1">
    <property type="nucleotide sequence ID" value="NZ_VCMV01000001.1"/>
</dbReference>
<dbReference type="GO" id="GO:0016757">
    <property type="term" value="F:glycosyltransferase activity"/>
    <property type="evidence" value="ECO:0007669"/>
    <property type="project" value="InterPro"/>
</dbReference>
<dbReference type="AlphaFoldDB" id="A0A5N3PJ61"/>
<name>A0A5N3PJ61_9HYPH</name>
<sequence>MMAVYSTSRPPNSNLMGGCAVRICVLGLRGIPQVVGGIETHCEQLIPRLQRQRPDDEFTVIGRRSYCPHLIFEYCGVRIVALPHAKNKYLEAISNSAVGLLYARFYIHADVVHIHAIGPALVAPLAKALGMKVLVTHHGADYNRDRWNAFAKAVLRVGEFCAVHFADRLIAVSPSLAEQLKRRYRSQASRISFVPNGATHILQPAASERERRSLRRRFGIRGEYIVTVGRLVPEKGFDDLIRSFKSVANPPKLVIIGGAAAGDPYVAHLHHEANDRVVFTGSLRRAEVTILLRDASLFVLASRHEGLPIAALEAAILGCPLLLSDIQPNLDLGLAQANYFKVGDRDDLRRKLADPPRTFLVDPAVILNRYDWDKVSETTSAVYSTLMEKTPNGLANTH</sequence>
<accession>A0A5N3PJ61</accession>
<evidence type="ECO:0000313" key="5">
    <source>
        <dbReference type="Proteomes" id="UP000325684"/>
    </source>
</evidence>
<dbReference type="Proteomes" id="UP000325684">
    <property type="component" value="Unassembled WGS sequence"/>
</dbReference>
<protein>
    <submittedName>
        <fullName evidence="4">Glycosyltransferase family 4 protein</fullName>
    </submittedName>
</protein>
<dbReference type="PANTHER" id="PTHR46401:SF2">
    <property type="entry name" value="GLYCOSYLTRANSFERASE WBBK-RELATED"/>
    <property type="match status" value="1"/>
</dbReference>
<dbReference type="GO" id="GO:0009103">
    <property type="term" value="P:lipopolysaccharide biosynthetic process"/>
    <property type="evidence" value="ECO:0007669"/>
    <property type="project" value="TreeGrafter"/>
</dbReference>
<dbReference type="SUPFAM" id="SSF53756">
    <property type="entry name" value="UDP-Glycosyltransferase/glycogen phosphorylase"/>
    <property type="match status" value="1"/>
</dbReference>
<dbReference type="EMBL" id="VCMV01000001">
    <property type="protein sequence ID" value="KAB0269768.1"/>
    <property type="molecule type" value="Genomic_DNA"/>
</dbReference>
<keyword evidence="1 4" id="KW-0808">Transferase</keyword>
<dbReference type="Pfam" id="PF13439">
    <property type="entry name" value="Glyco_transf_4"/>
    <property type="match status" value="1"/>
</dbReference>
<organism evidence="4 5">
    <name type="scientific">Microvirga brassicacearum</name>
    <dbReference type="NCBI Taxonomy" id="2580413"/>
    <lineage>
        <taxon>Bacteria</taxon>
        <taxon>Pseudomonadati</taxon>
        <taxon>Pseudomonadota</taxon>
        <taxon>Alphaproteobacteria</taxon>
        <taxon>Hyphomicrobiales</taxon>
        <taxon>Methylobacteriaceae</taxon>
        <taxon>Microvirga</taxon>
    </lineage>
</organism>
<dbReference type="Pfam" id="PF00534">
    <property type="entry name" value="Glycos_transf_1"/>
    <property type="match status" value="1"/>
</dbReference>
<feature type="domain" description="Glycosyl transferase family 1" evidence="2">
    <location>
        <begin position="222"/>
        <end position="332"/>
    </location>
</feature>
<evidence type="ECO:0000256" key="1">
    <source>
        <dbReference type="ARBA" id="ARBA00022679"/>
    </source>
</evidence>
<reference evidence="4 5" key="1">
    <citation type="journal article" date="2019" name="Microorganisms">
        <title>Genome Insights into the Novel Species Microvirga brassicacearum, a Rapeseed Endophyte with Biotechnological Potential.</title>
        <authorList>
            <person name="Jimenez-Gomez A."/>
            <person name="Saati-Santamaria Z."/>
            <person name="Igual J.M."/>
            <person name="Rivas R."/>
            <person name="Mateos P.F."/>
            <person name="Garcia-Fraile P."/>
        </authorList>
    </citation>
    <scope>NUCLEOTIDE SEQUENCE [LARGE SCALE GENOMIC DNA]</scope>
    <source>
        <strain evidence="4 5">CDVBN77</strain>
    </source>
</reference>
<dbReference type="Gene3D" id="3.40.50.2000">
    <property type="entry name" value="Glycogen Phosphorylase B"/>
    <property type="match status" value="2"/>
</dbReference>
<dbReference type="PANTHER" id="PTHR46401">
    <property type="entry name" value="GLYCOSYLTRANSFERASE WBBK-RELATED"/>
    <property type="match status" value="1"/>
</dbReference>
<comment type="caution">
    <text evidence="4">The sequence shown here is derived from an EMBL/GenBank/DDBJ whole genome shotgun (WGS) entry which is preliminary data.</text>
</comment>
<dbReference type="CDD" id="cd03801">
    <property type="entry name" value="GT4_PimA-like"/>
    <property type="match status" value="1"/>
</dbReference>
<dbReference type="OrthoDB" id="9790710at2"/>
<feature type="domain" description="Glycosyltransferase subfamily 4-like N-terminal" evidence="3">
    <location>
        <begin position="35"/>
        <end position="197"/>
    </location>
</feature>